<reference evidence="1" key="1">
    <citation type="submission" date="2024-01" db="EMBL/GenBank/DDBJ databases">
        <title>The genome sequence of Micromonospora mangrovi CCTCC AA 2012012.</title>
        <authorList>
            <person name="Gao J."/>
        </authorList>
    </citation>
    <scope>NUCLEOTIDE SEQUENCE</scope>
    <source>
        <strain evidence="1">CCTCC AA 2012012</strain>
    </source>
</reference>
<dbReference type="NCBIfam" id="NF041064">
    <property type="entry name" value="DpdG"/>
    <property type="match status" value="1"/>
</dbReference>
<dbReference type="InterPro" id="IPR049812">
    <property type="entry name" value="DpdG-like"/>
</dbReference>
<name>A0AAU7M2J9_9ACTN</name>
<dbReference type="AlphaFoldDB" id="A0AAU7M2J9"/>
<proteinExistence type="predicted"/>
<dbReference type="EMBL" id="CP157762">
    <property type="protein sequence ID" value="XBP91537.1"/>
    <property type="molecule type" value="Genomic_DNA"/>
</dbReference>
<dbReference type="RefSeq" id="WP_350931080.1">
    <property type="nucleotide sequence ID" value="NZ_CP157762.1"/>
</dbReference>
<dbReference type="EMBL" id="CP159342">
    <property type="protein sequence ID" value="XCH72235.1"/>
    <property type="molecule type" value="Genomic_DNA"/>
</dbReference>
<accession>A0AAU7M2J9</accession>
<evidence type="ECO:0000313" key="2">
    <source>
        <dbReference type="EMBL" id="XCH72235.1"/>
    </source>
</evidence>
<organism evidence="1">
    <name type="scientific">Micromonospora sp. CCTCC AA 2012012</name>
    <dbReference type="NCBI Taxonomy" id="3111921"/>
    <lineage>
        <taxon>Bacteria</taxon>
        <taxon>Bacillati</taxon>
        <taxon>Actinomycetota</taxon>
        <taxon>Actinomycetes</taxon>
        <taxon>Micromonosporales</taxon>
        <taxon>Micromonosporaceae</taxon>
        <taxon>Micromonospora</taxon>
    </lineage>
</organism>
<reference evidence="2" key="2">
    <citation type="submission" date="2024-06" db="EMBL/GenBank/DDBJ databases">
        <title>Micromonospora mangrovi CCTCC AA 2012012 genome sequences.</title>
        <authorList>
            <person name="Gao J."/>
        </authorList>
    </citation>
    <scope>NUCLEOTIDE SEQUENCE</scope>
    <source>
        <strain evidence="2">CCTCC AA 2012012</strain>
    </source>
</reference>
<sequence length="303" mass="33253">MDYLKRHVLASVPALLVISRYLATQLDGVEENELQRVLRPVAMAETRGVSSAGDDPSSVLTSSLSVGEDLGLFDSERGGRGRRIWKLTDSIRREVGPLPSADSRVFRSLVLRLLSSRALEEVRAGNKPSDVALALTWILLRDPMEPLSLNWDKGPETAFEKAGMRNAVENVEQWGAFRRWIRSLGIATVAQVGRQDAYLLVDPTRALLDVLDRLPRQERAEQWFRQLHEILPVLGHPALISALPQGSVRPQGISASVALAAQKLKRRGILDLAPSADASTAAVLRIGDQSWRIGQVLVAEVAA</sequence>
<evidence type="ECO:0000313" key="1">
    <source>
        <dbReference type="EMBL" id="XBP91537.1"/>
    </source>
</evidence>
<protein>
    <submittedName>
        <fullName evidence="1">Protein DpdG</fullName>
    </submittedName>
</protein>
<gene>
    <name evidence="1" type="primary">dpdG</name>
    <name evidence="2" type="ORF">ABUL08_18000</name>
    <name evidence="1" type="ORF">VK199_17935</name>
</gene>